<dbReference type="PRINTS" id="PR00996">
    <property type="entry name" value="CHERMTFRASE"/>
</dbReference>
<keyword evidence="4" id="KW-0808">Transferase</keyword>
<dbReference type="PANTHER" id="PTHR24422:SF19">
    <property type="entry name" value="CHEMOTAXIS PROTEIN METHYLTRANSFERASE"/>
    <property type="match status" value="1"/>
</dbReference>
<protein>
    <recommendedName>
        <fullName evidence="2">protein-glutamate O-methyltransferase</fullName>
        <ecNumber evidence="2">2.1.1.80</ecNumber>
    </recommendedName>
</protein>
<dbReference type="SMART" id="SM00138">
    <property type="entry name" value="MeTrc"/>
    <property type="match status" value="1"/>
</dbReference>
<evidence type="ECO:0000256" key="4">
    <source>
        <dbReference type="ARBA" id="ARBA00022679"/>
    </source>
</evidence>
<dbReference type="InterPro" id="IPR050903">
    <property type="entry name" value="Bact_Chemotaxis_MeTrfase"/>
</dbReference>
<dbReference type="SUPFAM" id="SSF47757">
    <property type="entry name" value="Chemotaxis receptor methyltransferase CheR, N-terminal domain"/>
    <property type="match status" value="1"/>
</dbReference>
<accession>A0ABV5ACQ5</accession>
<organism evidence="7 8">
    <name type="scientific">Alicyclobacillus fastidiosus</name>
    <dbReference type="NCBI Taxonomy" id="392011"/>
    <lineage>
        <taxon>Bacteria</taxon>
        <taxon>Bacillati</taxon>
        <taxon>Bacillota</taxon>
        <taxon>Bacilli</taxon>
        <taxon>Bacillales</taxon>
        <taxon>Alicyclobacillaceae</taxon>
        <taxon>Alicyclobacillus</taxon>
    </lineage>
</organism>
<dbReference type="Pfam" id="PF01739">
    <property type="entry name" value="CheR"/>
    <property type="match status" value="1"/>
</dbReference>
<dbReference type="Pfam" id="PF03705">
    <property type="entry name" value="CheR_N"/>
    <property type="match status" value="1"/>
</dbReference>
<dbReference type="InterPro" id="IPR036804">
    <property type="entry name" value="CheR_N_sf"/>
</dbReference>
<keyword evidence="5" id="KW-0949">S-adenosyl-L-methionine</keyword>
<dbReference type="InterPro" id="IPR029063">
    <property type="entry name" value="SAM-dependent_MTases_sf"/>
</dbReference>
<comment type="caution">
    <text evidence="7">The sequence shown here is derived from an EMBL/GenBank/DDBJ whole genome shotgun (WGS) entry which is preliminary data.</text>
</comment>
<sequence>MDEFSWFMGAFRQLTGIDLARYKRPQMERRLTNLRDRRGFSTFAAYIQALEADGTLLNELLDKMTINVSEFFRNPERWETLRELVGAMSTAPRAWSAACATGEEPYSLVMMLLELGCMGQPILATDIDERVLERAAAGRYDPLQVRGLAPPDLERYFSFDGREYQIRPQIRENVRFQKHNLLEDDYPTALDLIVCRNVLIYFTDPTKQEILERFSNALRPGGLLFVGSTEQFFGMKLPNLAPVAPFMYRRLG</sequence>
<evidence type="ECO:0000259" key="6">
    <source>
        <dbReference type="PROSITE" id="PS50123"/>
    </source>
</evidence>
<comment type="catalytic activity">
    <reaction evidence="1">
        <text>L-glutamyl-[protein] + S-adenosyl-L-methionine = [protein]-L-glutamate 5-O-methyl ester + S-adenosyl-L-homocysteine</text>
        <dbReference type="Rhea" id="RHEA:24452"/>
        <dbReference type="Rhea" id="RHEA-COMP:10208"/>
        <dbReference type="Rhea" id="RHEA-COMP:10311"/>
        <dbReference type="ChEBI" id="CHEBI:29973"/>
        <dbReference type="ChEBI" id="CHEBI:57856"/>
        <dbReference type="ChEBI" id="CHEBI:59789"/>
        <dbReference type="ChEBI" id="CHEBI:82795"/>
        <dbReference type="EC" id="2.1.1.80"/>
    </reaction>
</comment>
<dbReference type="PROSITE" id="PS50123">
    <property type="entry name" value="CHER"/>
    <property type="match status" value="1"/>
</dbReference>
<keyword evidence="8" id="KW-1185">Reference proteome</keyword>
<evidence type="ECO:0000256" key="3">
    <source>
        <dbReference type="ARBA" id="ARBA00022603"/>
    </source>
</evidence>
<dbReference type="Gene3D" id="1.10.155.10">
    <property type="entry name" value="Chemotaxis receptor methyltransferase CheR, N-terminal domain"/>
    <property type="match status" value="1"/>
</dbReference>
<feature type="domain" description="CheR-type methyltransferase" evidence="6">
    <location>
        <begin position="1"/>
        <end position="252"/>
    </location>
</feature>
<dbReference type="InterPro" id="IPR000780">
    <property type="entry name" value="CheR_MeTrfase"/>
</dbReference>
<evidence type="ECO:0000256" key="5">
    <source>
        <dbReference type="ARBA" id="ARBA00022691"/>
    </source>
</evidence>
<dbReference type="InterPro" id="IPR022642">
    <property type="entry name" value="CheR_C"/>
</dbReference>
<evidence type="ECO:0000313" key="7">
    <source>
        <dbReference type="EMBL" id="MFB5189407.1"/>
    </source>
</evidence>
<gene>
    <name evidence="7" type="ORF">KKP3000_002414</name>
</gene>
<proteinExistence type="predicted"/>
<evidence type="ECO:0000256" key="2">
    <source>
        <dbReference type="ARBA" id="ARBA00012534"/>
    </source>
</evidence>
<dbReference type="Gene3D" id="3.40.50.150">
    <property type="entry name" value="Vaccinia Virus protein VP39"/>
    <property type="match status" value="1"/>
</dbReference>
<evidence type="ECO:0000256" key="1">
    <source>
        <dbReference type="ARBA" id="ARBA00001541"/>
    </source>
</evidence>
<name>A0ABV5ACQ5_9BACL</name>
<reference evidence="7 8" key="1">
    <citation type="journal article" date="2024" name="Int. J. Mol. Sci.">
        <title>Exploration of Alicyclobacillus spp. Genome in Search of Antibiotic Resistance.</title>
        <authorList>
            <person name="Bucka-Kolendo J."/>
            <person name="Kiousi D.E."/>
            <person name="Dekowska A."/>
            <person name="Mikolajczuk-Szczyrba A."/>
            <person name="Karadedos D.M."/>
            <person name="Michael P."/>
            <person name="Galanis A."/>
            <person name="Sokolowska B."/>
        </authorList>
    </citation>
    <scope>NUCLEOTIDE SEQUENCE [LARGE SCALE GENOMIC DNA]</scope>
    <source>
        <strain evidence="7 8">KKP 3000</strain>
    </source>
</reference>
<dbReference type="PANTHER" id="PTHR24422">
    <property type="entry name" value="CHEMOTAXIS PROTEIN METHYLTRANSFERASE"/>
    <property type="match status" value="1"/>
</dbReference>
<dbReference type="EMBL" id="JBDXSU010000002">
    <property type="protein sequence ID" value="MFB5189407.1"/>
    <property type="molecule type" value="Genomic_DNA"/>
</dbReference>
<dbReference type="SUPFAM" id="SSF53335">
    <property type="entry name" value="S-adenosyl-L-methionine-dependent methyltransferases"/>
    <property type="match status" value="1"/>
</dbReference>
<dbReference type="EC" id="2.1.1.80" evidence="2"/>
<dbReference type="Proteomes" id="UP001579974">
    <property type="component" value="Unassembled WGS sequence"/>
</dbReference>
<dbReference type="InterPro" id="IPR022641">
    <property type="entry name" value="CheR_N"/>
</dbReference>
<evidence type="ECO:0000313" key="8">
    <source>
        <dbReference type="Proteomes" id="UP001579974"/>
    </source>
</evidence>
<dbReference type="CDD" id="cd02440">
    <property type="entry name" value="AdoMet_MTases"/>
    <property type="match status" value="1"/>
</dbReference>
<keyword evidence="3" id="KW-0489">Methyltransferase</keyword>
<dbReference type="RefSeq" id="WP_275476705.1">
    <property type="nucleotide sequence ID" value="NZ_CP162940.1"/>
</dbReference>